<name>A0ACD1AIW6_9FIRM</name>
<sequence length="59" mass="6678">MTYACEDCGFLFCRAGAVKECPSCEKPHIRSATEEEADRLQKLLEQGNTNLQIKEEQTL</sequence>
<dbReference type="Proteomes" id="UP000594014">
    <property type="component" value="Chromosome"/>
</dbReference>
<evidence type="ECO:0000313" key="1">
    <source>
        <dbReference type="EMBL" id="QOX65941.1"/>
    </source>
</evidence>
<keyword evidence="2" id="KW-1185">Reference proteome</keyword>
<proteinExistence type="predicted"/>
<accession>A0ACD1AIW6</accession>
<organism evidence="1 2">
    <name type="scientific">Anoxybacterium hadale</name>
    <dbReference type="NCBI Taxonomy" id="3408580"/>
    <lineage>
        <taxon>Bacteria</taxon>
        <taxon>Bacillati</taxon>
        <taxon>Bacillota</taxon>
        <taxon>Clostridia</taxon>
        <taxon>Peptostreptococcales</taxon>
        <taxon>Anaerovoracaceae</taxon>
        <taxon>Anoxybacterium</taxon>
    </lineage>
</organism>
<dbReference type="EMBL" id="CP042469">
    <property type="protein sequence ID" value="QOX65941.1"/>
    <property type="molecule type" value="Genomic_DNA"/>
</dbReference>
<gene>
    <name evidence="1" type="ORF">FRZ06_14015</name>
</gene>
<protein>
    <submittedName>
        <fullName evidence="1">Uncharacterized protein</fullName>
    </submittedName>
</protein>
<reference evidence="1" key="1">
    <citation type="submission" date="2019-08" db="EMBL/GenBank/DDBJ databases">
        <title>Genome sequence of Clostridiales bacterium MT110.</title>
        <authorList>
            <person name="Cao J."/>
        </authorList>
    </citation>
    <scope>NUCLEOTIDE SEQUENCE</scope>
    <source>
        <strain evidence="1">MT110</strain>
    </source>
</reference>
<evidence type="ECO:0000313" key="2">
    <source>
        <dbReference type="Proteomes" id="UP000594014"/>
    </source>
</evidence>